<evidence type="ECO:0000256" key="1">
    <source>
        <dbReference type="SAM" id="SignalP"/>
    </source>
</evidence>
<protein>
    <recommendedName>
        <fullName evidence="4">Repeat protein (TIGR01451 family)</fullName>
    </recommendedName>
</protein>
<feature type="signal peptide" evidence="1">
    <location>
        <begin position="1"/>
        <end position="26"/>
    </location>
</feature>
<feature type="chain" id="PRO_5031442943" description="Repeat protein (TIGR01451 family)" evidence="1">
    <location>
        <begin position="27"/>
        <end position="150"/>
    </location>
</feature>
<keyword evidence="1" id="KW-0732">Signal</keyword>
<dbReference type="Proteomes" id="UP000535890">
    <property type="component" value="Unassembled WGS sequence"/>
</dbReference>
<dbReference type="AlphaFoldDB" id="A0A7Y9DXI1"/>
<evidence type="ECO:0008006" key="4">
    <source>
        <dbReference type="Google" id="ProtNLM"/>
    </source>
</evidence>
<accession>A0A7Y9DXI1</accession>
<reference evidence="2 3" key="1">
    <citation type="submission" date="2020-07" db="EMBL/GenBank/DDBJ databases">
        <title>Sequencing the genomes of 1000 actinobacteria strains.</title>
        <authorList>
            <person name="Klenk H.-P."/>
        </authorList>
    </citation>
    <scope>NUCLEOTIDE SEQUENCE [LARGE SCALE GENOMIC DNA]</scope>
    <source>
        <strain evidence="2 3">DSM 45772</strain>
    </source>
</reference>
<evidence type="ECO:0000313" key="2">
    <source>
        <dbReference type="EMBL" id="NYD37220.1"/>
    </source>
</evidence>
<gene>
    <name evidence="2" type="ORF">BJ983_003322</name>
</gene>
<comment type="caution">
    <text evidence="2">The sequence shown here is derived from an EMBL/GenBank/DDBJ whole genome shotgun (WGS) entry which is preliminary data.</text>
</comment>
<dbReference type="EMBL" id="JACCBN010000001">
    <property type="protein sequence ID" value="NYD37220.1"/>
    <property type="molecule type" value="Genomic_DNA"/>
</dbReference>
<keyword evidence="3" id="KW-1185">Reference proteome</keyword>
<sequence>MTNNRKRLAVLGGVLLVLAGAGVAFAAYLSTGEGSGATTSSVAVNSTIASASKGTPLYPGSSTPYTVTINNPNPYPVKVVGIGASTSDKVGTCPAGTVTSPAVANPTGTIAPGASGTYTLTATMVADPDNTCQGQTFSMPLRADLASAAG</sequence>
<name>A0A7Y9DXI1_9PSEU</name>
<evidence type="ECO:0000313" key="3">
    <source>
        <dbReference type="Proteomes" id="UP000535890"/>
    </source>
</evidence>
<dbReference type="RefSeq" id="WP_179794797.1">
    <property type="nucleotide sequence ID" value="NZ_BAABHP010000014.1"/>
</dbReference>
<proteinExistence type="predicted"/>
<organism evidence="2 3">
    <name type="scientific">Actinomycetospora corticicola</name>
    <dbReference type="NCBI Taxonomy" id="663602"/>
    <lineage>
        <taxon>Bacteria</taxon>
        <taxon>Bacillati</taxon>
        <taxon>Actinomycetota</taxon>
        <taxon>Actinomycetes</taxon>
        <taxon>Pseudonocardiales</taxon>
        <taxon>Pseudonocardiaceae</taxon>
        <taxon>Actinomycetospora</taxon>
    </lineage>
</organism>